<evidence type="ECO:0008006" key="3">
    <source>
        <dbReference type="Google" id="ProtNLM"/>
    </source>
</evidence>
<dbReference type="Gene3D" id="1.25.40.390">
    <property type="match status" value="1"/>
</dbReference>
<dbReference type="PROSITE" id="PS51257">
    <property type="entry name" value="PROKAR_LIPOPROTEIN"/>
    <property type="match status" value="1"/>
</dbReference>
<evidence type="ECO:0000313" key="1">
    <source>
        <dbReference type="EMBL" id="AOM78486.1"/>
    </source>
</evidence>
<protein>
    <recommendedName>
        <fullName evidence="3">Starch-binding associating with outer membrane</fullName>
    </recommendedName>
</protein>
<evidence type="ECO:0000313" key="2">
    <source>
        <dbReference type="Proteomes" id="UP000094313"/>
    </source>
</evidence>
<reference evidence="1 2" key="1">
    <citation type="submission" date="2016-08" db="EMBL/GenBank/DDBJ databases">
        <authorList>
            <person name="Seilhamer J.J."/>
        </authorList>
    </citation>
    <scope>NUCLEOTIDE SEQUENCE [LARGE SCALE GENOMIC DNA]</scope>
    <source>
        <strain evidence="1 2">DX4</strain>
    </source>
</reference>
<dbReference type="KEGG" id="psty:BFS30_15650"/>
<dbReference type="EMBL" id="CP017141">
    <property type="protein sequence ID" value="AOM78486.1"/>
    <property type="molecule type" value="Genomic_DNA"/>
</dbReference>
<keyword evidence="2" id="KW-1185">Reference proteome</keyword>
<dbReference type="Pfam" id="PF12771">
    <property type="entry name" value="SusD-like_2"/>
    <property type="match status" value="1"/>
</dbReference>
<dbReference type="Proteomes" id="UP000094313">
    <property type="component" value="Chromosome"/>
</dbReference>
<dbReference type="AlphaFoldDB" id="A0A1D7QII5"/>
<sequence>MKFKYIPVLFSSIFTLSLSSCKDQLADLNKNPNSAEVPQADYLLTGAIKSTADTYWGVTNNMNSSLLFIQHWSKIQYTDPDRYIFTNNDLQELWSSGYTKGITNLNKLVSLADEQGNTNYRGVAKVLRSWVFLLLTDAYGDIPYSQSVQIKAYVNPVYDTQKDVYFGLLADLKSAQADLNAAGKPILGDIIYNGKIELWKKFANALRLRIALRIADKEVEKTKAVLAELTAEGGALIAANQENAQLNYSTSPNQNPVSNLFDTRDDYRMSKTIVDTLRSMNDPRLPIFASPTKDVTAKTYVGIPNGLLTGDASNYGLTKTSKPGVYFLAPTAPAVIISYAEVLFNRAEIAARGLSNENAAALYKQAIEASLQQYGVSAAAITAYTQSPAIQYDATNFKKSIGYQKWIALFGQGLEAFAEWRRLDYPELVPAVAGTLSGKIPLRFIYPGQEQSLNGANYRAAVARQGADLLTTRLWFDLK</sequence>
<gene>
    <name evidence="1" type="ORF">BFS30_15650</name>
</gene>
<dbReference type="RefSeq" id="WP_069380151.1">
    <property type="nucleotide sequence ID" value="NZ_CP017141.1"/>
</dbReference>
<accession>A0A1D7QII5</accession>
<dbReference type="InterPro" id="IPR041662">
    <property type="entry name" value="SusD-like_2"/>
</dbReference>
<proteinExistence type="predicted"/>
<dbReference type="SUPFAM" id="SSF48452">
    <property type="entry name" value="TPR-like"/>
    <property type="match status" value="1"/>
</dbReference>
<name>A0A1D7QII5_9SPHI</name>
<dbReference type="InterPro" id="IPR011990">
    <property type="entry name" value="TPR-like_helical_dom_sf"/>
</dbReference>
<organism evidence="1 2">
    <name type="scientific">Pedobacter steynii</name>
    <dbReference type="NCBI Taxonomy" id="430522"/>
    <lineage>
        <taxon>Bacteria</taxon>
        <taxon>Pseudomonadati</taxon>
        <taxon>Bacteroidota</taxon>
        <taxon>Sphingobacteriia</taxon>
        <taxon>Sphingobacteriales</taxon>
        <taxon>Sphingobacteriaceae</taxon>
        <taxon>Pedobacter</taxon>
    </lineage>
</organism>
<dbReference type="OrthoDB" id="9766256at2"/>